<evidence type="ECO:0000313" key="6">
    <source>
        <dbReference type="Proteomes" id="UP000192251"/>
    </source>
</evidence>
<protein>
    <submittedName>
        <fullName evidence="5">ATP-binding protein</fullName>
    </submittedName>
</protein>
<evidence type="ECO:0000256" key="4">
    <source>
        <dbReference type="ARBA" id="ARBA00023134"/>
    </source>
</evidence>
<evidence type="ECO:0000256" key="1">
    <source>
        <dbReference type="ARBA" id="ARBA00005290"/>
    </source>
</evidence>
<dbReference type="Pfam" id="PF03029">
    <property type="entry name" value="ATP_bind_1"/>
    <property type="match status" value="1"/>
</dbReference>
<dbReference type="InterPro" id="IPR027417">
    <property type="entry name" value="P-loop_NTPase"/>
</dbReference>
<dbReference type="CDD" id="cd00882">
    <property type="entry name" value="Ras_like_GTPase"/>
    <property type="match status" value="1"/>
</dbReference>
<name>A0ABC8BM17_9ACTN</name>
<dbReference type="InterPro" id="IPR004130">
    <property type="entry name" value="Gpn"/>
</dbReference>
<keyword evidence="5" id="KW-0067">ATP-binding</keyword>
<keyword evidence="3" id="KW-0378">Hydrolase</keyword>
<evidence type="ECO:0000256" key="3">
    <source>
        <dbReference type="ARBA" id="ARBA00022801"/>
    </source>
</evidence>
<keyword evidence="2" id="KW-0547">Nucleotide-binding</keyword>
<dbReference type="EMBL" id="CP020563">
    <property type="protein sequence ID" value="ARF70923.1"/>
    <property type="molecule type" value="Genomic_DNA"/>
</dbReference>
<evidence type="ECO:0000313" key="5">
    <source>
        <dbReference type="EMBL" id="ARF70923.1"/>
    </source>
</evidence>
<organism evidence="5 6">
    <name type="scientific">Kitasatospora albolonga</name>
    <dbReference type="NCBI Taxonomy" id="68173"/>
    <lineage>
        <taxon>Bacteria</taxon>
        <taxon>Bacillati</taxon>
        <taxon>Actinomycetota</taxon>
        <taxon>Actinomycetes</taxon>
        <taxon>Kitasatosporales</taxon>
        <taxon>Streptomycetaceae</taxon>
        <taxon>Kitasatospora</taxon>
    </lineage>
</organism>
<keyword evidence="4" id="KW-0342">GTP-binding</keyword>
<dbReference type="GO" id="GO:0005525">
    <property type="term" value="F:GTP binding"/>
    <property type="evidence" value="ECO:0007669"/>
    <property type="project" value="UniProtKB-KW"/>
</dbReference>
<sequence>MDSAISRTPPSSPGYVPAGSPLVKLIVAGGFGVGKTTLIQSVSEVRSLHTEEALTAPSALVDRVDFTPDKTSTTVSMDFGRLTLSTGAADPPVLYLFGTPGQTRFKQVWEDLAYGAHGALLILDLRRPDDSYDALDLVERSGVPYVVAVNDFPDAPYVPDAQVRAGLDLADHTPLIHCNARDRNSSIDALIALVRHVLDTYRQDAA</sequence>
<dbReference type="AlphaFoldDB" id="A0ABC8BM17"/>
<dbReference type="InterPro" id="IPR052705">
    <property type="entry name" value="Gliding_Motility_GTPase"/>
</dbReference>
<evidence type="ECO:0000256" key="2">
    <source>
        <dbReference type="ARBA" id="ARBA00022741"/>
    </source>
</evidence>
<dbReference type="PANTHER" id="PTHR42708:SF1">
    <property type="entry name" value="GLIDING MOTILITY PROTEIN MGLA"/>
    <property type="match status" value="1"/>
</dbReference>
<dbReference type="GO" id="GO:0016787">
    <property type="term" value="F:hydrolase activity"/>
    <property type="evidence" value="ECO:0007669"/>
    <property type="project" value="UniProtKB-KW"/>
</dbReference>
<accession>A0ABC8BM17</accession>
<dbReference type="KEGG" id="kab:B7C62_00655"/>
<reference evidence="5 6" key="1">
    <citation type="submission" date="2017-04" db="EMBL/GenBank/DDBJ databases">
        <title>The complete genome sequence of Streptomyces albolongus YIM 101047, the producer of novel bafilomycins and novel odoriferous sesquiterpenoids.</title>
        <authorList>
            <person name="Yin M."/>
            <person name="Jiang Y."/>
        </authorList>
    </citation>
    <scope>NUCLEOTIDE SEQUENCE [LARGE SCALE GENOMIC DNA]</scope>
    <source>
        <strain evidence="5 6">YIM 101047</strain>
    </source>
</reference>
<dbReference type="RefSeq" id="WP_084744133.1">
    <property type="nucleotide sequence ID" value="NZ_CP020563.1"/>
</dbReference>
<proteinExistence type="inferred from homology"/>
<dbReference type="GO" id="GO:0005524">
    <property type="term" value="F:ATP binding"/>
    <property type="evidence" value="ECO:0007669"/>
    <property type="project" value="UniProtKB-KW"/>
</dbReference>
<dbReference type="Gene3D" id="3.40.50.300">
    <property type="entry name" value="P-loop containing nucleotide triphosphate hydrolases"/>
    <property type="match status" value="1"/>
</dbReference>
<dbReference type="Proteomes" id="UP000192251">
    <property type="component" value="Chromosome"/>
</dbReference>
<gene>
    <name evidence="5" type="ORF">B7C62_00655</name>
</gene>
<keyword evidence="6" id="KW-1185">Reference proteome</keyword>
<dbReference type="SUPFAM" id="SSF52540">
    <property type="entry name" value="P-loop containing nucleoside triphosphate hydrolases"/>
    <property type="match status" value="1"/>
</dbReference>
<comment type="similarity">
    <text evidence="1">Belongs to the GPN-loop GTPase family.</text>
</comment>
<dbReference type="PANTHER" id="PTHR42708">
    <property type="entry name" value="ATP/GTP-BINDING PROTEIN-RELATED"/>
    <property type="match status" value="1"/>
</dbReference>